<gene>
    <name evidence="1" type="ORF">C6P99_19285</name>
</gene>
<evidence type="ECO:0000313" key="1">
    <source>
        <dbReference type="EMBL" id="PRE45443.1"/>
    </source>
</evidence>
<organism evidence="1 2">
    <name type="scientific">Burkholderia multivorans</name>
    <dbReference type="NCBI Taxonomy" id="87883"/>
    <lineage>
        <taxon>Bacteria</taxon>
        <taxon>Pseudomonadati</taxon>
        <taxon>Pseudomonadota</taxon>
        <taxon>Betaproteobacteria</taxon>
        <taxon>Burkholderiales</taxon>
        <taxon>Burkholderiaceae</taxon>
        <taxon>Burkholderia</taxon>
        <taxon>Burkholderia cepacia complex</taxon>
    </lineage>
</organism>
<accession>A0AB37ASK6</accession>
<comment type="caution">
    <text evidence="1">The sequence shown here is derived from an EMBL/GenBank/DDBJ whole genome shotgun (WGS) entry which is preliminary data.</text>
</comment>
<proteinExistence type="predicted"/>
<dbReference type="EMBL" id="PVFR01000058">
    <property type="protein sequence ID" value="PRE45443.1"/>
    <property type="molecule type" value="Genomic_DNA"/>
</dbReference>
<reference evidence="1 2" key="1">
    <citation type="submission" date="2018-03" db="EMBL/GenBank/DDBJ databases">
        <authorList>
            <person name="Nguyen K."/>
            <person name="Fouts D."/>
            <person name="Sutton G."/>
        </authorList>
    </citation>
    <scope>NUCLEOTIDE SEQUENCE [LARGE SCALE GENOMIC DNA]</scope>
    <source>
        <strain evidence="1 2">AU14328</strain>
    </source>
</reference>
<protein>
    <submittedName>
        <fullName evidence="1">Uncharacterized protein</fullName>
    </submittedName>
</protein>
<evidence type="ECO:0000313" key="2">
    <source>
        <dbReference type="Proteomes" id="UP000237811"/>
    </source>
</evidence>
<dbReference type="AlphaFoldDB" id="A0AB37ASK6"/>
<sequence>MTQDPDDAGLCGSSRMDIRSFPATEMAADGLFDTITPKGSYFTAAGVGRMDAEQAELTHDSRHLFVMLMERCEASTGWAKECAFVEVASVAMAAKIVGQNLADASPATAIFFVCRSDDVVAAVIKALSPVHHGSVSLQ</sequence>
<dbReference type="Proteomes" id="UP000237811">
    <property type="component" value="Unassembled WGS sequence"/>
</dbReference>
<dbReference type="RefSeq" id="WP_105777574.1">
    <property type="nucleotide sequence ID" value="NZ_PVFQ01000024.1"/>
</dbReference>
<name>A0AB37ASK6_9BURK</name>